<dbReference type="EMBL" id="CM042012">
    <property type="protein sequence ID" value="KAI3751099.1"/>
    <property type="molecule type" value="Genomic_DNA"/>
</dbReference>
<proteinExistence type="predicted"/>
<name>A0ACB9DWT8_CICIN</name>
<gene>
    <name evidence="1" type="ORF">L2E82_22145</name>
</gene>
<evidence type="ECO:0000313" key="2">
    <source>
        <dbReference type="Proteomes" id="UP001055811"/>
    </source>
</evidence>
<reference evidence="1 2" key="2">
    <citation type="journal article" date="2022" name="Mol. Ecol. Resour.">
        <title>The genomes of chicory, endive, great burdock and yacon provide insights into Asteraceae paleo-polyploidization history and plant inulin production.</title>
        <authorList>
            <person name="Fan W."/>
            <person name="Wang S."/>
            <person name="Wang H."/>
            <person name="Wang A."/>
            <person name="Jiang F."/>
            <person name="Liu H."/>
            <person name="Zhao H."/>
            <person name="Xu D."/>
            <person name="Zhang Y."/>
        </authorList>
    </citation>
    <scope>NUCLEOTIDE SEQUENCE [LARGE SCALE GENOMIC DNA]</scope>
    <source>
        <strain evidence="2">cv. Punajuju</strain>
        <tissue evidence="1">Leaves</tissue>
    </source>
</reference>
<keyword evidence="2" id="KW-1185">Reference proteome</keyword>
<accession>A0ACB9DWT8</accession>
<reference evidence="2" key="1">
    <citation type="journal article" date="2022" name="Mol. Ecol. Resour.">
        <title>The genomes of chicory, endive, great burdock and yacon provide insights into Asteraceae palaeo-polyploidization history and plant inulin production.</title>
        <authorList>
            <person name="Fan W."/>
            <person name="Wang S."/>
            <person name="Wang H."/>
            <person name="Wang A."/>
            <person name="Jiang F."/>
            <person name="Liu H."/>
            <person name="Zhao H."/>
            <person name="Xu D."/>
            <person name="Zhang Y."/>
        </authorList>
    </citation>
    <scope>NUCLEOTIDE SEQUENCE [LARGE SCALE GENOMIC DNA]</scope>
    <source>
        <strain evidence="2">cv. Punajuju</strain>
    </source>
</reference>
<protein>
    <submittedName>
        <fullName evidence="1">Uncharacterized protein</fullName>
    </submittedName>
</protein>
<dbReference type="Proteomes" id="UP001055811">
    <property type="component" value="Linkage Group LG04"/>
</dbReference>
<sequence>MYDNLGALFFLLSTFRLCPALYDKQKLRKKIAQTMKTLFSVEVIQIHPYITTSTSVHRQPKISIPNKNSSKIPTKSWKITAKAKGFNGETAQKQKLIAKEEDKKKKEEADDKIEDVVMERIISRILFNVGIPLVTGLGLLQVFSVIKENNLWQIPRWLPFLTTFITFGASTLGIVYGTLSTSWDADKKGSILGFEEARKNWENMWEGGDDADN</sequence>
<evidence type="ECO:0000313" key="1">
    <source>
        <dbReference type="EMBL" id="KAI3751099.1"/>
    </source>
</evidence>
<comment type="caution">
    <text evidence="1">The sequence shown here is derived from an EMBL/GenBank/DDBJ whole genome shotgun (WGS) entry which is preliminary data.</text>
</comment>
<organism evidence="1 2">
    <name type="scientific">Cichorium intybus</name>
    <name type="common">Chicory</name>
    <dbReference type="NCBI Taxonomy" id="13427"/>
    <lineage>
        <taxon>Eukaryota</taxon>
        <taxon>Viridiplantae</taxon>
        <taxon>Streptophyta</taxon>
        <taxon>Embryophyta</taxon>
        <taxon>Tracheophyta</taxon>
        <taxon>Spermatophyta</taxon>
        <taxon>Magnoliopsida</taxon>
        <taxon>eudicotyledons</taxon>
        <taxon>Gunneridae</taxon>
        <taxon>Pentapetalae</taxon>
        <taxon>asterids</taxon>
        <taxon>campanulids</taxon>
        <taxon>Asterales</taxon>
        <taxon>Asteraceae</taxon>
        <taxon>Cichorioideae</taxon>
        <taxon>Cichorieae</taxon>
        <taxon>Cichoriinae</taxon>
        <taxon>Cichorium</taxon>
    </lineage>
</organism>